<dbReference type="InterPro" id="IPR012338">
    <property type="entry name" value="Beta-lactam/transpept-like"/>
</dbReference>
<proteinExistence type="predicted"/>
<feature type="chain" id="PRO_5046794234" evidence="2">
    <location>
        <begin position="21"/>
        <end position="450"/>
    </location>
</feature>
<dbReference type="Pfam" id="PF00144">
    <property type="entry name" value="Beta-lactamase"/>
    <property type="match status" value="1"/>
</dbReference>
<keyword evidence="1" id="KW-0472">Membrane</keyword>
<accession>A0ABW5JTW3</accession>
<dbReference type="PANTHER" id="PTHR46825">
    <property type="entry name" value="D-ALANYL-D-ALANINE-CARBOXYPEPTIDASE/ENDOPEPTIDASE AMPH"/>
    <property type="match status" value="1"/>
</dbReference>
<keyword evidence="1" id="KW-1133">Transmembrane helix</keyword>
<feature type="transmembrane region" description="Helical" evidence="1">
    <location>
        <begin position="391"/>
        <end position="411"/>
    </location>
</feature>
<evidence type="ECO:0000313" key="4">
    <source>
        <dbReference type="EMBL" id="MFD2535165.1"/>
    </source>
</evidence>
<keyword evidence="1" id="KW-0812">Transmembrane</keyword>
<protein>
    <submittedName>
        <fullName evidence="4">Serine hydrolase domain-containing protein</fullName>
        <ecNumber evidence="4">3.-.-.-</ecNumber>
    </submittedName>
</protein>
<evidence type="ECO:0000256" key="2">
    <source>
        <dbReference type="SAM" id="SignalP"/>
    </source>
</evidence>
<evidence type="ECO:0000313" key="5">
    <source>
        <dbReference type="Proteomes" id="UP001597441"/>
    </source>
</evidence>
<comment type="caution">
    <text evidence="4">The sequence shown here is derived from an EMBL/GenBank/DDBJ whole genome shotgun (WGS) entry which is preliminary data.</text>
</comment>
<feature type="transmembrane region" description="Helical" evidence="1">
    <location>
        <begin position="351"/>
        <end position="370"/>
    </location>
</feature>
<dbReference type="EMBL" id="JBHULK010000002">
    <property type="protein sequence ID" value="MFD2535165.1"/>
    <property type="molecule type" value="Genomic_DNA"/>
</dbReference>
<dbReference type="SUPFAM" id="SSF56601">
    <property type="entry name" value="beta-lactamase/transpeptidase-like"/>
    <property type="match status" value="1"/>
</dbReference>
<keyword evidence="4" id="KW-0378">Hydrolase</keyword>
<dbReference type="Gene3D" id="3.40.710.10">
    <property type="entry name" value="DD-peptidase/beta-lactamase superfamily"/>
    <property type="match status" value="1"/>
</dbReference>
<organism evidence="4 5">
    <name type="scientific">Gelatiniphilus marinus</name>
    <dbReference type="NCBI Taxonomy" id="1759464"/>
    <lineage>
        <taxon>Bacteria</taxon>
        <taxon>Pseudomonadati</taxon>
        <taxon>Bacteroidota</taxon>
        <taxon>Flavobacteriia</taxon>
        <taxon>Flavobacteriales</taxon>
        <taxon>Flavobacteriaceae</taxon>
        <taxon>Gelatiniphilus</taxon>
    </lineage>
</organism>
<keyword evidence="5" id="KW-1185">Reference proteome</keyword>
<feature type="transmembrane region" description="Helical" evidence="1">
    <location>
        <begin position="423"/>
        <end position="443"/>
    </location>
</feature>
<evidence type="ECO:0000259" key="3">
    <source>
        <dbReference type="Pfam" id="PF00144"/>
    </source>
</evidence>
<dbReference type="InterPro" id="IPR001466">
    <property type="entry name" value="Beta-lactam-related"/>
</dbReference>
<dbReference type="PANTHER" id="PTHR46825:SF9">
    <property type="entry name" value="BETA-LACTAMASE-RELATED DOMAIN-CONTAINING PROTEIN"/>
    <property type="match status" value="1"/>
</dbReference>
<sequence length="450" mass="51201">MVRFFYLVIISLLFFCTSKAQTLSEKIDNYISIELKKFNIPSVSVAVVNVDNLLFNKTYGKDVIIDRQYYIGSVSKSLTALGVLKLIEKDKLDFDSKLVDIIPNLNIAPYNDITIRHLLNQTSGIKKADGFITLPELKDIANKGYTINNVTVPGTSYQYSNLNYTLLGLVIEKVSGTSYQAYMQDKIFFDLNMPKSTAEIPNNVDAHYQYLGVPIETQQLEYSRTTIPAGFIISTTKDLANYVMMNLNNGRIYNRQVLGIPLLKQMHKVWNDGDFGYAMGWKQGKFNNQRMLQHLGTTATSNSGIFIFPDDKIGLVVLTNSNSMWFTEELMEGLLHIITNNEPKSTSNFEYYFRFAVVVIIAFLIAFFTFKTVRIVKSKQVYNTKKETKKVIIHIVLIILLFIGFPIITKIPFTAFLSFQPDIGFLILAISIVPIVLSLLKIYNTFNQQQ</sequence>
<evidence type="ECO:0000256" key="1">
    <source>
        <dbReference type="SAM" id="Phobius"/>
    </source>
</evidence>
<dbReference type="RefSeq" id="WP_388017114.1">
    <property type="nucleotide sequence ID" value="NZ_JBHUDT010000002.1"/>
</dbReference>
<dbReference type="Proteomes" id="UP001597441">
    <property type="component" value="Unassembled WGS sequence"/>
</dbReference>
<keyword evidence="2" id="KW-0732">Signal</keyword>
<reference evidence="5" key="1">
    <citation type="journal article" date="2019" name="Int. J. Syst. Evol. Microbiol.">
        <title>The Global Catalogue of Microorganisms (GCM) 10K type strain sequencing project: providing services to taxonomists for standard genome sequencing and annotation.</title>
        <authorList>
            <consortium name="The Broad Institute Genomics Platform"/>
            <consortium name="The Broad Institute Genome Sequencing Center for Infectious Disease"/>
            <person name="Wu L."/>
            <person name="Ma J."/>
        </authorList>
    </citation>
    <scope>NUCLEOTIDE SEQUENCE [LARGE SCALE GENOMIC DNA]</scope>
    <source>
        <strain evidence="5">KCTC 42903</strain>
    </source>
</reference>
<gene>
    <name evidence="4" type="ORF">ACFSQS_08635</name>
</gene>
<name>A0ABW5JTW3_9FLAO</name>
<feature type="signal peptide" evidence="2">
    <location>
        <begin position="1"/>
        <end position="20"/>
    </location>
</feature>
<dbReference type="GO" id="GO:0016787">
    <property type="term" value="F:hydrolase activity"/>
    <property type="evidence" value="ECO:0007669"/>
    <property type="project" value="UniProtKB-KW"/>
</dbReference>
<dbReference type="EC" id="3.-.-.-" evidence="4"/>
<feature type="domain" description="Beta-lactamase-related" evidence="3">
    <location>
        <begin position="37"/>
        <end position="323"/>
    </location>
</feature>
<dbReference type="InterPro" id="IPR050491">
    <property type="entry name" value="AmpC-like"/>
</dbReference>